<reference evidence="3" key="1">
    <citation type="submission" date="2019-07" db="EMBL/GenBank/DDBJ databases">
        <title>De Novo Assembly of kiwifruit Actinidia rufa.</title>
        <authorList>
            <person name="Sugita-Konishi S."/>
            <person name="Sato K."/>
            <person name="Mori E."/>
            <person name="Abe Y."/>
            <person name="Kisaki G."/>
            <person name="Hamano K."/>
            <person name="Suezawa K."/>
            <person name="Otani M."/>
            <person name="Fukuda T."/>
            <person name="Manabe T."/>
            <person name="Gomi K."/>
            <person name="Tabuchi M."/>
            <person name="Akimitsu K."/>
            <person name="Kataoka I."/>
        </authorList>
    </citation>
    <scope>NUCLEOTIDE SEQUENCE [LARGE SCALE GENOMIC DNA]</scope>
    <source>
        <strain evidence="3">cv. Fuchu</strain>
    </source>
</reference>
<evidence type="ECO:0000313" key="2">
    <source>
        <dbReference type="EMBL" id="GFS44097.1"/>
    </source>
</evidence>
<dbReference type="AlphaFoldDB" id="A0A7J0DWE2"/>
<feature type="region of interest" description="Disordered" evidence="1">
    <location>
        <begin position="59"/>
        <end position="81"/>
    </location>
</feature>
<dbReference type="Proteomes" id="UP000585474">
    <property type="component" value="Unassembled WGS sequence"/>
</dbReference>
<sequence length="110" mass="12284">MNASCITTTSTRTIHGVLYRLPFAALPSLLLRVSDPFAHAAPTHRRIGAPLPLGHSIETCSGREGQAQRGGRRTRTEKWQRQCDSEGQEHWKGEVEKRKCAMLLTSMTQN</sequence>
<keyword evidence="3" id="KW-1185">Reference proteome</keyword>
<evidence type="ECO:0000256" key="1">
    <source>
        <dbReference type="SAM" id="MobiDB-lite"/>
    </source>
</evidence>
<organism evidence="2 3">
    <name type="scientific">Actinidia rufa</name>
    <dbReference type="NCBI Taxonomy" id="165716"/>
    <lineage>
        <taxon>Eukaryota</taxon>
        <taxon>Viridiplantae</taxon>
        <taxon>Streptophyta</taxon>
        <taxon>Embryophyta</taxon>
        <taxon>Tracheophyta</taxon>
        <taxon>Spermatophyta</taxon>
        <taxon>Magnoliopsida</taxon>
        <taxon>eudicotyledons</taxon>
        <taxon>Gunneridae</taxon>
        <taxon>Pentapetalae</taxon>
        <taxon>asterids</taxon>
        <taxon>Ericales</taxon>
        <taxon>Actinidiaceae</taxon>
        <taxon>Actinidia</taxon>
    </lineage>
</organism>
<gene>
    <name evidence="2" type="ORF">Acr_00g0088400</name>
</gene>
<evidence type="ECO:0000313" key="3">
    <source>
        <dbReference type="Proteomes" id="UP000585474"/>
    </source>
</evidence>
<dbReference type="EMBL" id="BJWL01000432">
    <property type="protein sequence ID" value="GFS44097.1"/>
    <property type="molecule type" value="Genomic_DNA"/>
</dbReference>
<protein>
    <submittedName>
        <fullName evidence="2">Uncharacterized protein</fullName>
    </submittedName>
</protein>
<proteinExistence type="predicted"/>
<name>A0A7J0DWE2_9ERIC</name>
<accession>A0A7J0DWE2</accession>
<comment type="caution">
    <text evidence="2">The sequence shown here is derived from an EMBL/GenBank/DDBJ whole genome shotgun (WGS) entry which is preliminary data.</text>
</comment>